<evidence type="ECO:0000313" key="7">
    <source>
        <dbReference type="Proteomes" id="UP000526501"/>
    </source>
</evidence>
<dbReference type="GO" id="GO:0012505">
    <property type="term" value="C:endomembrane system"/>
    <property type="evidence" value="ECO:0007669"/>
    <property type="project" value="UniProtKB-SubCell"/>
</dbReference>
<dbReference type="Gene3D" id="3.40.190.10">
    <property type="entry name" value="Periplasmic binding protein-like II"/>
    <property type="match status" value="2"/>
</dbReference>
<dbReference type="PANTHER" id="PTHR30024">
    <property type="entry name" value="ALIPHATIC SULFONATES-BINDING PROTEIN-RELATED"/>
    <property type="match status" value="1"/>
</dbReference>
<organism evidence="6 7">
    <name type="scientific">Pelagicoccus albus</name>
    <dbReference type="NCBI Taxonomy" id="415222"/>
    <lineage>
        <taxon>Bacteria</taxon>
        <taxon>Pseudomonadati</taxon>
        <taxon>Verrucomicrobiota</taxon>
        <taxon>Opitutia</taxon>
        <taxon>Puniceicoccales</taxon>
        <taxon>Pelagicoccaceae</taxon>
        <taxon>Pelagicoccus</taxon>
    </lineage>
</organism>
<proteinExistence type="predicted"/>
<evidence type="ECO:0000256" key="5">
    <source>
        <dbReference type="ARBA" id="ARBA00023136"/>
    </source>
</evidence>
<evidence type="ECO:0000313" key="6">
    <source>
        <dbReference type="EMBL" id="MBC2604565.1"/>
    </source>
</evidence>
<keyword evidence="4" id="KW-0997">Cell inner membrane</keyword>
<evidence type="ECO:0000256" key="1">
    <source>
        <dbReference type="ARBA" id="ARBA00004308"/>
    </source>
</evidence>
<accession>A0A7X1E6D0</accession>
<dbReference type="EMBL" id="JACHVC010000001">
    <property type="protein sequence ID" value="MBC2604565.1"/>
    <property type="molecule type" value="Genomic_DNA"/>
</dbReference>
<keyword evidence="5" id="KW-0472">Membrane</keyword>
<dbReference type="RefSeq" id="WP_185658457.1">
    <property type="nucleotide sequence ID" value="NZ_CAWPOO010000001.1"/>
</dbReference>
<dbReference type="InterPro" id="IPR044527">
    <property type="entry name" value="NrtA/CpmA_ABC-bd_dom"/>
</dbReference>
<name>A0A7X1E6D0_9BACT</name>
<comment type="subcellular location">
    <subcellularLocation>
        <location evidence="1">Endomembrane system</location>
    </subcellularLocation>
</comment>
<gene>
    <name evidence="6" type="ORF">H5P27_00690</name>
</gene>
<comment type="caution">
    <text evidence="6">The sequence shown here is derived from an EMBL/GenBank/DDBJ whole genome shotgun (WGS) entry which is preliminary data.</text>
</comment>
<keyword evidence="7" id="KW-1185">Reference proteome</keyword>
<keyword evidence="2" id="KW-0813">Transport</keyword>
<sequence>MESRTRVSLRSVSQRRTATRIGYVGLVDAAPFLVAQEYGIFESKGLNVILSREVGWATIREKVLFGELEAAHALSTLPFVASLGLETPTVPCVSGMVLSRGGNAIVLSGELRQRGVKSKETLKLDVDNRKAFRKYKLATVYNCSPHNFHLREWLESADINPDADVELVTLPPAQMCRNLAAGTIDGFCAGEPWASRAISDNIGWSPVNSQDLSPGHPEKVLMVRQDFAENNQEESSAMIAALVEACAVCEDVSQREKIAEILSDKKKINCSPELLEHCLSPKFDYGFGRVSHQPTFLQFFSGESNRPKPSDTDWVLQRMEASCGLKADAAKLEVARQVFRPDLYDAAVGGVGSLSS</sequence>
<reference evidence="6 7" key="1">
    <citation type="submission" date="2020-07" db="EMBL/GenBank/DDBJ databases">
        <authorList>
            <person name="Feng X."/>
        </authorList>
    </citation>
    <scope>NUCLEOTIDE SEQUENCE [LARGE SCALE GENOMIC DNA]</scope>
    <source>
        <strain evidence="6 7">JCM23202</strain>
    </source>
</reference>
<dbReference type="Pfam" id="PF13379">
    <property type="entry name" value="NMT1_2"/>
    <property type="match status" value="1"/>
</dbReference>
<protein>
    <submittedName>
        <fullName evidence="6">ABC transporter substrate-binding protein</fullName>
    </submittedName>
</protein>
<dbReference type="SUPFAM" id="SSF53850">
    <property type="entry name" value="Periplasmic binding protein-like II"/>
    <property type="match status" value="1"/>
</dbReference>
<dbReference type="PANTHER" id="PTHR30024:SF43">
    <property type="entry name" value="BLL4572 PROTEIN"/>
    <property type="match status" value="1"/>
</dbReference>
<dbReference type="CDD" id="cd13553">
    <property type="entry name" value="PBP2_NrtA_CpmA_like"/>
    <property type="match status" value="1"/>
</dbReference>
<dbReference type="AlphaFoldDB" id="A0A7X1E6D0"/>
<dbReference type="Proteomes" id="UP000526501">
    <property type="component" value="Unassembled WGS sequence"/>
</dbReference>
<evidence type="ECO:0000256" key="4">
    <source>
        <dbReference type="ARBA" id="ARBA00022519"/>
    </source>
</evidence>
<evidence type="ECO:0000256" key="2">
    <source>
        <dbReference type="ARBA" id="ARBA00022448"/>
    </source>
</evidence>
<keyword evidence="3" id="KW-1003">Cell membrane</keyword>
<evidence type="ECO:0000256" key="3">
    <source>
        <dbReference type="ARBA" id="ARBA00022475"/>
    </source>
</evidence>